<keyword evidence="3" id="KW-1185">Reference proteome</keyword>
<reference evidence="2 3" key="1">
    <citation type="submission" date="2018-06" db="EMBL/GenBank/DDBJ databases">
        <title>A transcriptomic atlas of mushroom development highlights an independent origin of complex multicellularity.</title>
        <authorList>
            <consortium name="DOE Joint Genome Institute"/>
            <person name="Krizsan K."/>
            <person name="Almasi E."/>
            <person name="Merenyi Z."/>
            <person name="Sahu N."/>
            <person name="Viragh M."/>
            <person name="Koszo T."/>
            <person name="Mondo S."/>
            <person name="Kiss B."/>
            <person name="Balint B."/>
            <person name="Kues U."/>
            <person name="Barry K."/>
            <person name="Hegedus J.C."/>
            <person name="Henrissat B."/>
            <person name="Johnson J."/>
            <person name="Lipzen A."/>
            <person name="Ohm R."/>
            <person name="Nagy I."/>
            <person name="Pangilinan J."/>
            <person name="Yan J."/>
            <person name="Xiong Y."/>
            <person name="Grigoriev I.V."/>
            <person name="Hibbett D.S."/>
            <person name="Nagy L.G."/>
        </authorList>
    </citation>
    <scope>NUCLEOTIDE SEQUENCE [LARGE SCALE GENOMIC DNA]</scope>
    <source>
        <strain evidence="2 3">SZMC22713</strain>
    </source>
</reference>
<organism evidence="2 3">
    <name type="scientific">Rickenella mellea</name>
    <dbReference type="NCBI Taxonomy" id="50990"/>
    <lineage>
        <taxon>Eukaryota</taxon>
        <taxon>Fungi</taxon>
        <taxon>Dikarya</taxon>
        <taxon>Basidiomycota</taxon>
        <taxon>Agaricomycotina</taxon>
        <taxon>Agaricomycetes</taxon>
        <taxon>Hymenochaetales</taxon>
        <taxon>Rickenellaceae</taxon>
        <taxon>Rickenella</taxon>
    </lineage>
</organism>
<dbReference type="VEuPathDB" id="FungiDB:BD410DRAFT_788093"/>
<name>A0A4Y7Q5C4_9AGAM</name>
<dbReference type="Proteomes" id="UP000294933">
    <property type="component" value="Unassembled WGS sequence"/>
</dbReference>
<evidence type="ECO:0000256" key="1">
    <source>
        <dbReference type="SAM" id="MobiDB-lite"/>
    </source>
</evidence>
<gene>
    <name evidence="2" type="ORF">BD410DRAFT_788093</name>
</gene>
<evidence type="ECO:0000313" key="2">
    <source>
        <dbReference type="EMBL" id="TDL22774.1"/>
    </source>
</evidence>
<protein>
    <submittedName>
        <fullName evidence="2">Uncharacterized protein</fullName>
    </submittedName>
</protein>
<dbReference type="OrthoDB" id="3154249at2759"/>
<sequence>MAADLYHGGDSPFTRRPDNRHEQLLTPVSHFPSRMLPPVGTTPRVFSGTGSSTALQIGATVEVRRFNIRTRQWMPWRNGRVVGHRVERFHVGAELDLYDVETGHRPHSSVDTYIPFLGELRDGCNFQPSDSVKELLTKVADMKKVFAYVAMPGGPQGKSPVSAWMPAIVMSKRAEPVNRVSILAGPLRGQTGIPAPHILPYNPETAEAIRKNGQQIFWENGTV</sequence>
<proteinExistence type="predicted"/>
<accession>A0A4Y7Q5C4</accession>
<feature type="region of interest" description="Disordered" evidence="1">
    <location>
        <begin position="1"/>
        <end position="20"/>
    </location>
</feature>
<evidence type="ECO:0000313" key="3">
    <source>
        <dbReference type="Proteomes" id="UP000294933"/>
    </source>
</evidence>
<dbReference type="EMBL" id="ML170173">
    <property type="protein sequence ID" value="TDL22774.1"/>
    <property type="molecule type" value="Genomic_DNA"/>
</dbReference>
<dbReference type="AlphaFoldDB" id="A0A4Y7Q5C4"/>